<feature type="compositionally biased region" description="Basic and acidic residues" evidence="2">
    <location>
        <begin position="295"/>
        <end position="309"/>
    </location>
</feature>
<feature type="compositionally biased region" description="Polar residues" evidence="2">
    <location>
        <begin position="310"/>
        <end position="321"/>
    </location>
</feature>
<dbReference type="EMBL" id="SKBQ01000037">
    <property type="protein sequence ID" value="TPX13028.1"/>
    <property type="molecule type" value="Genomic_DNA"/>
</dbReference>
<organism evidence="4 5">
    <name type="scientific">Thyridium curvatum</name>
    <dbReference type="NCBI Taxonomy" id="1093900"/>
    <lineage>
        <taxon>Eukaryota</taxon>
        <taxon>Fungi</taxon>
        <taxon>Dikarya</taxon>
        <taxon>Ascomycota</taxon>
        <taxon>Pezizomycotina</taxon>
        <taxon>Sordariomycetes</taxon>
        <taxon>Sordariomycetidae</taxon>
        <taxon>Thyridiales</taxon>
        <taxon>Thyridiaceae</taxon>
        <taxon>Thyridium</taxon>
    </lineage>
</organism>
<dbReference type="Gene3D" id="3.40.50.10190">
    <property type="entry name" value="BRCT domain"/>
    <property type="match status" value="4"/>
</dbReference>
<name>A0A507B8C6_9PEZI</name>
<comment type="caution">
    <text evidence="4">The sequence shown here is derived from an EMBL/GenBank/DDBJ whole genome shotgun (WGS) entry which is preliminary data.</text>
</comment>
<dbReference type="InterPro" id="IPR001357">
    <property type="entry name" value="BRCT_dom"/>
</dbReference>
<feature type="compositionally biased region" description="Low complexity" evidence="2">
    <location>
        <begin position="685"/>
        <end position="696"/>
    </location>
</feature>
<dbReference type="RefSeq" id="XP_030994739.1">
    <property type="nucleotide sequence ID" value="XM_031141088.1"/>
</dbReference>
<dbReference type="CDD" id="cd17731">
    <property type="entry name" value="BRCT_TopBP1_rpt2_like"/>
    <property type="match status" value="1"/>
</dbReference>
<dbReference type="InParanoid" id="A0A507B8C6"/>
<sequence length="858" mass="93460">MESPPASSDHGDVNFDPARPFNGIVVCCTSIPPEQRTDVASKTAELGGVHKYDLTPDVTHLIVGDYDTAKYRHVAKERPDIKPMALGWVEAVRSLWTEDADIDFSALEKAWSLKPLETHGGEPATQSRRGIDRGKLLCCLTGFDDADERQRIIDKIHANGGSYTGDLTRQVTHLVVARPEGRKYTAAKTWNVHTVSVEWLDDSAARGMILDEKCYDPTLPKEDRGKNAWLRRDPRSSSLAKRLRDPSAAQEEGRRKLRKTASMKLNSQRDDLWGNILGKGLPSAGPNRAQGPGRTESRPDEALEPRQDARSSPGSDQTAASLAQPGPTSGLPFSSCSFFVHGFSKAQTEILLSTVSSHGGQSVSSLGDLVGNPQHDIQHRLVIVPQNSSSEAHPSVPEEAHLVTEFFIERCMHKKRFFSPGDDVIGRPFPVFPIPGFEKLGICTAGFTGVDLNQVDKAIRQLGARYEERFTAQTSMLVCTSLETVRRQKLDLAIVWRVPVVKASWLWTCITTGSMLPIRSFMFPSLRQSDMAPWESEQGQKTQPLVWDRHPDPIPQPPKASSGNSAQDSHPAADPGGHKDISSHPPRFETAPTHQSDSKAPSEDRSQPSSRHSAPLSELSANNINRSASPPKPTKTTRKPLSRMPSEIADSETAGDAESDEDRANGEATQKHLEQQKVAADERLALSTRLTSLLEATPGGGTGRSGSESCARDDNVSTSAAATAKAPRRKRGIMGRAISNVSATSSGSVDSAATATVATTASRTITAAAQLLLHQEIPDDSDKTKLSLTQVEYEAPDAQRYKAQLLSKMMGKGGSLPPEQRPEEKLTMRDYQQAIQAEKSYAAGSGVTATRRTTRRRQ</sequence>
<evidence type="ECO:0000256" key="2">
    <source>
        <dbReference type="SAM" id="MobiDB-lite"/>
    </source>
</evidence>
<feature type="domain" description="BRCT" evidence="3">
    <location>
        <begin position="16"/>
        <end position="89"/>
    </location>
</feature>
<dbReference type="Pfam" id="PF00533">
    <property type="entry name" value="BRCT"/>
    <property type="match status" value="2"/>
</dbReference>
<dbReference type="STRING" id="1093900.A0A507B8C6"/>
<dbReference type="SUPFAM" id="SSF52113">
    <property type="entry name" value="BRCT domain"/>
    <property type="match status" value="4"/>
</dbReference>
<dbReference type="FunCoup" id="A0A507B8C6">
    <property type="interactions" value="26"/>
</dbReference>
<evidence type="ECO:0000259" key="3">
    <source>
        <dbReference type="PROSITE" id="PS50172"/>
    </source>
</evidence>
<dbReference type="CDD" id="cd18433">
    <property type="entry name" value="BRCT_Rad4_rpt3"/>
    <property type="match status" value="1"/>
</dbReference>
<feature type="region of interest" description="Disordered" evidence="2">
    <location>
        <begin position="216"/>
        <end position="327"/>
    </location>
</feature>
<dbReference type="PROSITE" id="PS50172">
    <property type="entry name" value="BRCT"/>
    <property type="match status" value="4"/>
</dbReference>
<dbReference type="OrthoDB" id="251770at2759"/>
<proteinExistence type="predicted"/>
<feature type="region of interest" description="Disordered" evidence="2">
    <location>
        <begin position="532"/>
        <end position="733"/>
    </location>
</feature>
<keyword evidence="5" id="KW-1185">Reference proteome</keyword>
<dbReference type="GeneID" id="41973901"/>
<dbReference type="GO" id="GO:0033314">
    <property type="term" value="P:mitotic DNA replication checkpoint signaling"/>
    <property type="evidence" value="ECO:0007669"/>
    <property type="project" value="TreeGrafter"/>
</dbReference>
<feature type="compositionally biased region" description="Basic and acidic residues" evidence="2">
    <location>
        <begin position="596"/>
        <end position="606"/>
    </location>
</feature>
<keyword evidence="1" id="KW-0677">Repeat</keyword>
<reference evidence="4 5" key="1">
    <citation type="submission" date="2019-06" db="EMBL/GenBank/DDBJ databases">
        <title>Draft genome sequence of the filamentous fungus Phialemoniopsis curvata isolated from diesel fuel.</title>
        <authorList>
            <person name="Varaljay V.A."/>
            <person name="Lyon W.J."/>
            <person name="Crouch A.L."/>
            <person name="Drake C.E."/>
            <person name="Hollomon J.M."/>
            <person name="Nadeau L.J."/>
            <person name="Nunn H.S."/>
            <person name="Stevenson B.S."/>
            <person name="Bojanowski C.L."/>
            <person name="Crookes-Goodson W.J."/>
        </authorList>
    </citation>
    <scope>NUCLEOTIDE SEQUENCE [LARGE SCALE GENOMIC DNA]</scope>
    <source>
        <strain evidence="4 5">D216</strain>
    </source>
</reference>
<dbReference type="GO" id="GO:0007095">
    <property type="term" value="P:mitotic G2 DNA damage checkpoint signaling"/>
    <property type="evidence" value="ECO:0007669"/>
    <property type="project" value="TreeGrafter"/>
</dbReference>
<feature type="domain" description="BRCT" evidence="3">
    <location>
        <begin position="140"/>
        <end position="217"/>
    </location>
</feature>
<feature type="region of interest" description="Disordered" evidence="2">
    <location>
        <begin position="834"/>
        <end position="858"/>
    </location>
</feature>
<dbReference type="GO" id="GO:0006270">
    <property type="term" value="P:DNA replication initiation"/>
    <property type="evidence" value="ECO:0007669"/>
    <property type="project" value="TreeGrafter"/>
</dbReference>
<feature type="compositionally biased region" description="Basic and acidic residues" evidence="2">
    <location>
        <begin position="662"/>
        <end position="684"/>
    </location>
</feature>
<dbReference type="PANTHER" id="PTHR13561">
    <property type="entry name" value="DNA REPLICATION REGULATOR DPB11-RELATED"/>
    <property type="match status" value="1"/>
</dbReference>
<accession>A0A507B8C6</accession>
<evidence type="ECO:0000313" key="4">
    <source>
        <dbReference type="EMBL" id="TPX13028.1"/>
    </source>
</evidence>
<evidence type="ECO:0000313" key="5">
    <source>
        <dbReference type="Proteomes" id="UP000319257"/>
    </source>
</evidence>
<feature type="compositionally biased region" description="Acidic residues" evidence="2">
    <location>
        <begin position="649"/>
        <end position="661"/>
    </location>
</feature>
<dbReference type="AlphaFoldDB" id="A0A507B8C6"/>
<feature type="compositionally biased region" description="Polar residues" evidence="2">
    <location>
        <begin position="559"/>
        <end position="568"/>
    </location>
</feature>
<feature type="compositionally biased region" description="Basic and acidic residues" evidence="2">
    <location>
        <begin position="216"/>
        <end position="235"/>
    </location>
</feature>
<gene>
    <name evidence="4" type="ORF">E0L32_006454</name>
</gene>
<dbReference type="Proteomes" id="UP000319257">
    <property type="component" value="Unassembled WGS sequence"/>
</dbReference>
<dbReference type="SMART" id="SM00292">
    <property type="entry name" value="BRCT"/>
    <property type="match status" value="4"/>
</dbReference>
<dbReference type="InterPro" id="IPR036420">
    <property type="entry name" value="BRCT_dom_sf"/>
</dbReference>
<feature type="domain" description="BRCT" evidence="3">
    <location>
        <begin position="328"/>
        <end position="425"/>
    </location>
</feature>
<evidence type="ECO:0000256" key="1">
    <source>
        <dbReference type="ARBA" id="ARBA00022737"/>
    </source>
</evidence>
<dbReference type="Pfam" id="PF12738">
    <property type="entry name" value="PTCB-BRCT"/>
    <property type="match status" value="1"/>
</dbReference>
<dbReference type="PANTHER" id="PTHR13561:SF20">
    <property type="entry name" value="DNA TOPOISOMERASE 2-BINDING PROTEIN 1"/>
    <property type="match status" value="1"/>
</dbReference>
<dbReference type="InterPro" id="IPR059215">
    <property type="entry name" value="BRCT2_TopBP1-like"/>
</dbReference>
<feature type="domain" description="BRCT" evidence="3">
    <location>
        <begin position="437"/>
        <end position="523"/>
    </location>
</feature>
<protein>
    <recommendedName>
        <fullName evidence="3">BRCT domain-containing protein</fullName>
    </recommendedName>
</protein>